<accession>H5UN91</accession>
<proteinExistence type="predicted"/>
<dbReference type="AlphaFoldDB" id="H5UN91"/>
<evidence type="ECO:0000313" key="3">
    <source>
        <dbReference type="Proteomes" id="UP000004367"/>
    </source>
</evidence>
<sequence length="111" mass="12012">MTTRESRRTSQHDGIPNNNAHRTRAVAGELTLDLRGAASREIVSRLYEVQVVPVGTIVVLDVDSASEWTPSVSSAVRAVGCRADFVVTSTDGLALSRWYGAIADVLERDQS</sequence>
<keyword evidence="3" id="KW-1185">Reference proteome</keyword>
<protein>
    <recommendedName>
        <fullName evidence="4">STAS domain-containing protein</fullName>
    </recommendedName>
</protein>
<evidence type="ECO:0000313" key="2">
    <source>
        <dbReference type="EMBL" id="GAB47199.1"/>
    </source>
</evidence>
<dbReference type="STRING" id="1089455.MOPEL_007_00160"/>
<dbReference type="EMBL" id="BAFE01000007">
    <property type="protein sequence ID" value="GAB47199.1"/>
    <property type="molecule type" value="Genomic_DNA"/>
</dbReference>
<name>H5UN91_9MICO</name>
<reference evidence="2 3" key="1">
    <citation type="submission" date="2012-02" db="EMBL/GenBank/DDBJ databases">
        <title>Whole genome shotgun sequence of Mobilicoccus pelagius NBRC 104925.</title>
        <authorList>
            <person name="Yoshida Y."/>
            <person name="Hosoyama A."/>
            <person name="Tsuchikane K."/>
            <person name="Katsumata H."/>
            <person name="Yamazaki S."/>
            <person name="Fujita N."/>
        </authorList>
    </citation>
    <scope>NUCLEOTIDE SEQUENCE [LARGE SCALE GENOMIC DNA]</scope>
    <source>
        <strain evidence="2 3">NBRC 104925</strain>
    </source>
</reference>
<dbReference type="Proteomes" id="UP000004367">
    <property type="component" value="Unassembled WGS sequence"/>
</dbReference>
<organism evidence="2 3">
    <name type="scientific">Mobilicoccus pelagius NBRC 104925</name>
    <dbReference type="NCBI Taxonomy" id="1089455"/>
    <lineage>
        <taxon>Bacteria</taxon>
        <taxon>Bacillati</taxon>
        <taxon>Actinomycetota</taxon>
        <taxon>Actinomycetes</taxon>
        <taxon>Micrococcales</taxon>
        <taxon>Dermatophilaceae</taxon>
        <taxon>Mobilicoccus</taxon>
    </lineage>
</organism>
<dbReference type="RefSeq" id="WP_009481097.1">
    <property type="nucleotide sequence ID" value="NZ_BAFE01000007.1"/>
</dbReference>
<gene>
    <name evidence="2" type="ORF">MOPEL_007_00160</name>
</gene>
<evidence type="ECO:0008006" key="4">
    <source>
        <dbReference type="Google" id="ProtNLM"/>
    </source>
</evidence>
<feature type="region of interest" description="Disordered" evidence="1">
    <location>
        <begin position="1"/>
        <end position="22"/>
    </location>
</feature>
<feature type="compositionally biased region" description="Basic and acidic residues" evidence="1">
    <location>
        <begin position="1"/>
        <end position="11"/>
    </location>
</feature>
<comment type="caution">
    <text evidence="2">The sequence shown here is derived from an EMBL/GenBank/DDBJ whole genome shotgun (WGS) entry which is preliminary data.</text>
</comment>
<evidence type="ECO:0000256" key="1">
    <source>
        <dbReference type="SAM" id="MobiDB-lite"/>
    </source>
</evidence>